<dbReference type="AlphaFoldDB" id="A0A7C8M9V3"/>
<protein>
    <submittedName>
        <fullName evidence="3">Alpha/Beta hydrolase protein</fullName>
    </submittedName>
</protein>
<keyword evidence="4" id="KW-1185">Reference proteome</keyword>
<dbReference type="InterPro" id="IPR029058">
    <property type="entry name" value="AB_hydrolase_fold"/>
</dbReference>
<dbReference type="OrthoDB" id="294702at2759"/>
<reference evidence="3 4" key="1">
    <citation type="submission" date="2020-01" db="EMBL/GenBank/DDBJ databases">
        <authorList>
            <consortium name="DOE Joint Genome Institute"/>
            <person name="Haridas S."/>
            <person name="Albert R."/>
            <person name="Binder M."/>
            <person name="Bloem J."/>
            <person name="Labutti K."/>
            <person name="Salamov A."/>
            <person name="Andreopoulos B."/>
            <person name="Baker S.E."/>
            <person name="Barry K."/>
            <person name="Bills G."/>
            <person name="Bluhm B.H."/>
            <person name="Cannon C."/>
            <person name="Castanera R."/>
            <person name="Culley D.E."/>
            <person name="Daum C."/>
            <person name="Ezra D."/>
            <person name="Gonzalez J.B."/>
            <person name="Henrissat B."/>
            <person name="Kuo A."/>
            <person name="Liang C."/>
            <person name="Lipzen A."/>
            <person name="Lutzoni F."/>
            <person name="Magnuson J."/>
            <person name="Mondo S."/>
            <person name="Nolan M."/>
            <person name="Ohm R."/>
            <person name="Pangilinan J."/>
            <person name="Park H.-J.H."/>
            <person name="Ramirez L."/>
            <person name="Alfaro M."/>
            <person name="Sun H."/>
            <person name="Tritt A."/>
            <person name="Yoshinaga Y."/>
            <person name="Zwiers L.-H.L."/>
            <person name="Turgeon B.G."/>
            <person name="Goodwin S.B."/>
            <person name="Spatafora J.W."/>
            <person name="Crous P.W."/>
            <person name="Grigoriev I.V."/>
        </authorList>
    </citation>
    <scope>NUCLEOTIDE SEQUENCE [LARGE SCALE GENOMIC DNA]</scope>
    <source>
        <strain evidence="3 4">CBS 611.86</strain>
    </source>
</reference>
<feature type="transmembrane region" description="Helical" evidence="1">
    <location>
        <begin position="133"/>
        <end position="153"/>
    </location>
</feature>
<name>A0A7C8M9V3_9PLEO</name>
<feature type="non-terminal residue" evidence="3">
    <location>
        <position position="270"/>
    </location>
</feature>
<dbReference type="InterPro" id="IPR050471">
    <property type="entry name" value="AB_hydrolase"/>
</dbReference>
<dbReference type="PANTHER" id="PTHR43433">
    <property type="entry name" value="HYDROLASE, ALPHA/BETA FOLD FAMILY PROTEIN"/>
    <property type="match status" value="1"/>
</dbReference>
<dbReference type="EMBL" id="JAADJZ010000005">
    <property type="protein sequence ID" value="KAF2874840.1"/>
    <property type="molecule type" value="Genomic_DNA"/>
</dbReference>
<evidence type="ECO:0000313" key="3">
    <source>
        <dbReference type="EMBL" id="KAF2874840.1"/>
    </source>
</evidence>
<evidence type="ECO:0000256" key="1">
    <source>
        <dbReference type="SAM" id="Phobius"/>
    </source>
</evidence>
<dbReference type="InterPro" id="IPR000073">
    <property type="entry name" value="AB_hydrolase_1"/>
</dbReference>
<gene>
    <name evidence="3" type="ORF">BDV95DRAFT_461804</name>
</gene>
<keyword evidence="1" id="KW-0812">Transmembrane</keyword>
<keyword evidence="1" id="KW-0472">Membrane</keyword>
<dbReference type="Gene3D" id="3.40.50.1820">
    <property type="entry name" value="alpha/beta hydrolase"/>
    <property type="match status" value="1"/>
</dbReference>
<dbReference type="Proteomes" id="UP000481861">
    <property type="component" value="Unassembled WGS sequence"/>
</dbReference>
<comment type="caution">
    <text evidence="3">The sequence shown here is derived from an EMBL/GenBank/DDBJ whole genome shotgun (WGS) entry which is preliminary data.</text>
</comment>
<dbReference type="SUPFAM" id="SSF53474">
    <property type="entry name" value="alpha/beta-Hydrolases"/>
    <property type="match status" value="1"/>
</dbReference>
<sequence>LKSSRYLGYALYGTPTGTPVLFCHGFPGSRLEGALWHSAAAQHNVRLIVPDRPGAGFSSFQPRRRILDWPSDLLELLSHLHVNKFHILGTTGGSAYVLACMHTLPERITSAAIVSGLYPLSLGAEDMLLMPRVMIFLATWMTTLLSILLDLMLGRAARNKDPSVFAAAFMKDVDMRPEIDKVALSHDTVSRDQFIASVQEGLRPSSYAFAWEARLLGSDWGFDLEGLETKNLVLWHGKMDTGNPISMARRAKDKLKDAELLELDEGHLSL</sequence>
<keyword evidence="3" id="KW-0378">Hydrolase</keyword>
<keyword evidence="1" id="KW-1133">Transmembrane helix</keyword>
<dbReference type="PANTHER" id="PTHR43433:SF10">
    <property type="entry name" value="AB HYDROLASE-1 DOMAIN-CONTAINING PROTEIN"/>
    <property type="match status" value="1"/>
</dbReference>
<evidence type="ECO:0000259" key="2">
    <source>
        <dbReference type="Pfam" id="PF00561"/>
    </source>
</evidence>
<evidence type="ECO:0000313" key="4">
    <source>
        <dbReference type="Proteomes" id="UP000481861"/>
    </source>
</evidence>
<accession>A0A7C8M9V3</accession>
<dbReference type="Pfam" id="PF00561">
    <property type="entry name" value="Abhydrolase_1"/>
    <property type="match status" value="1"/>
</dbReference>
<feature type="domain" description="AB hydrolase-1" evidence="2">
    <location>
        <begin position="19"/>
        <end position="269"/>
    </location>
</feature>
<organism evidence="3 4">
    <name type="scientific">Massariosphaeria phaeospora</name>
    <dbReference type="NCBI Taxonomy" id="100035"/>
    <lineage>
        <taxon>Eukaryota</taxon>
        <taxon>Fungi</taxon>
        <taxon>Dikarya</taxon>
        <taxon>Ascomycota</taxon>
        <taxon>Pezizomycotina</taxon>
        <taxon>Dothideomycetes</taxon>
        <taxon>Pleosporomycetidae</taxon>
        <taxon>Pleosporales</taxon>
        <taxon>Pleosporales incertae sedis</taxon>
        <taxon>Massariosphaeria</taxon>
    </lineage>
</organism>
<feature type="non-terminal residue" evidence="3">
    <location>
        <position position="1"/>
    </location>
</feature>
<proteinExistence type="predicted"/>
<dbReference type="GO" id="GO:0016787">
    <property type="term" value="F:hydrolase activity"/>
    <property type="evidence" value="ECO:0007669"/>
    <property type="project" value="UniProtKB-KW"/>
</dbReference>